<dbReference type="CDD" id="cd01949">
    <property type="entry name" value="GGDEF"/>
    <property type="match status" value="1"/>
</dbReference>
<dbReference type="InterPro" id="IPR029787">
    <property type="entry name" value="Nucleotide_cyclase"/>
</dbReference>
<comment type="cofactor">
    <cofactor evidence="1">
        <name>Mg(2+)</name>
        <dbReference type="ChEBI" id="CHEBI:18420"/>
    </cofactor>
</comment>
<evidence type="ECO:0000313" key="6">
    <source>
        <dbReference type="EMBL" id="RCX02205.1"/>
    </source>
</evidence>
<dbReference type="GO" id="GO:0052621">
    <property type="term" value="F:diguanylate cyclase activity"/>
    <property type="evidence" value="ECO:0007669"/>
    <property type="project" value="UniProtKB-EC"/>
</dbReference>
<evidence type="ECO:0000256" key="3">
    <source>
        <dbReference type="ARBA" id="ARBA00034247"/>
    </source>
</evidence>
<dbReference type="InterPro" id="IPR043128">
    <property type="entry name" value="Rev_trsase/Diguanyl_cyclase"/>
</dbReference>
<feature type="domain" description="GGDEF" evidence="5">
    <location>
        <begin position="216"/>
        <end position="345"/>
    </location>
</feature>
<evidence type="ECO:0000256" key="4">
    <source>
        <dbReference type="SAM" id="Phobius"/>
    </source>
</evidence>
<dbReference type="EMBL" id="QPJQ01000015">
    <property type="protein sequence ID" value="RCX02205.1"/>
    <property type="molecule type" value="Genomic_DNA"/>
</dbReference>
<dbReference type="InterPro" id="IPR000160">
    <property type="entry name" value="GGDEF_dom"/>
</dbReference>
<dbReference type="Gene3D" id="3.30.70.270">
    <property type="match status" value="1"/>
</dbReference>
<feature type="transmembrane region" description="Helical" evidence="4">
    <location>
        <begin position="95"/>
        <end position="114"/>
    </location>
</feature>
<dbReference type="PANTHER" id="PTHR45138">
    <property type="entry name" value="REGULATORY COMPONENTS OF SENSORY TRANSDUCTION SYSTEM"/>
    <property type="match status" value="1"/>
</dbReference>
<dbReference type="NCBIfam" id="TIGR00254">
    <property type="entry name" value="GGDEF"/>
    <property type="match status" value="1"/>
</dbReference>
<feature type="transmembrane region" description="Helical" evidence="4">
    <location>
        <begin position="63"/>
        <end position="83"/>
    </location>
</feature>
<gene>
    <name evidence="6" type="ORF">DFP77_11538</name>
</gene>
<dbReference type="PROSITE" id="PS50887">
    <property type="entry name" value="GGDEF"/>
    <property type="match status" value="1"/>
</dbReference>
<feature type="transmembrane region" description="Helical" evidence="4">
    <location>
        <begin position="121"/>
        <end position="138"/>
    </location>
</feature>
<dbReference type="FunFam" id="3.30.70.270:FF:000001">
    <property type="entry name" value="Diguanylate cyclase domain protein"/>
    <property type="match status" value="1"/>
</dbReference>
<name>A0A368ZZ25_9GAMM</name>
<reference evidence="6 7" key="1">
    <citation type="submission" date="2018-07" db="EMBL/GenBank/DDBJ databases">
        <title>Genomic Encyclopedia of Type Strains, Phase III (KMG-III): the genomes of soil and plant-associated and newly described type strains.</title>
        <authorList>
            <person name="Whitman W."/>
        </authorList>
    </citation>
    <scope>NUCLEOTIDE SEQUENCE [LARGE SCALE GENOMIC DNA]</scope>
    <source>
        <strain evidence="6 7">CECT 7731</strain>
    </source>
</reference>
<evidence type="ECO:0000313" key="7">
    <source>
        <dbReference type="Proteomes" id="UP000253506"/>
    </source>
</evidence>
<feature type="transmembrane region" description="Helical" evidence="4">
    <location>
        <begin position="20"/>
        <end position="51"/>
    </location>
</feature>
<comment type="catalytic activity">
    <reaction evidence="3">
        <text>2 GTP = 3',3'-c-di-GMP + 2 diphosphate</text>
        <dbReference type="Rhea" id="RHEA:24898"/>
        <dbReference type="ChEBI" id="CHEBI:33019"/>
        <dbReference type="ChEBI" id="CHEBI:37565"/>
        <dbReference type="ChEBI" id="CHEBI:58805"/>
        <dbReference type="EC" id="2.7.7.65"/>
    </reaction>
</comment>
<dbReference type="Proteomes" id="UP000253506">
    <property type="component" value="Unassembled WGS sequence"/>
</dbReference>
<comment type="caution">
    <text evidence="6">The sequence shown here is derived from an EMBL/GenBank/DDBJ whole genome shotgun (WGS) entry which is preliminary data.</text>
</comment>
<keyword evidence="4" id="KW-0472">Membrane</keyword>
<dbReference type="SMART" id="SM00267">
    <property type="entry name" value="GGDEF"/>
    <property type="match status" value="1"/>
</dbReference>
<dbReference type="OrthoDB" id="9803824at2"/>
<accession>A0A368ZZ25</accession>
<dbReference type="EC" id="2.7.7.65" evidence="2"/>
<organism evidence="6 7">
    <name type="scientific">Marinomonas foliarum</name>
    <dbReference type="NCBI Taxonomy" id="491950"/>
    <lineage>
        <taxon>Bacteria</taxon>
        <taxon>Pseudomonadati</taxon>
        <taxon>Pseudomonadota</taxon>
        <taxon>Gammaproteobacteria</taxon>
        <taxon>Oceanospirillales</taxon>
        <taxon>Oceanospirillaceae</taxon>
        <taxon>Marinomonas</taxon>
    </lineage>
</organism>
<dbReference type="AlphaFoldDB" id="A0A368ZZ25"/>
<keyword evidence="4" id="KW-0812">Transmembrane</keyword>
<dbReference type="PANTHER" id="PTHR45138:SF9">
    <property type="entry name" value="DIGUANYLATE CYCLASE DGCM-RELATED"/>
    <property type="match status" value="1"/>
</dbReference>
<evidence type="ECO:0000259" key="5">
    <source>
        <dbReference type="PROSITE" id="PS50887"/>
    </source>
</evidence>
<dbReference type="Pfam" id="PF00990">
    <property type="entry name" value="GGDEF"/>
    <property type="match status" value="1"/>
</dbReference>
<evidence type="ECO:0000256" key="1">
    <source>
        <dbReference type="ARBA" id="ARBA00001946"/>
    </source>
</evidence>
<sequence length="361" mass="41327">MNSANYQKNILKDAIYRLLIISALSYGLCGLFFNVFPLVTCAACLVLLLYFHKNPLIRSSKTLNWYAAITLLTFTPVTFMFIYNGWQGRLVFIESYPPISGMIIMTSMLIMLVLPKRHTKFGALFWALNVLPVLHYLLLHPAELHTSRGYDLLFLFGTASLFIVAIIPYQQNIKQQLDDIFYDLMRYKMHADRDFLTDIYNRRGLHSWLNRNNQTDTIGLVLLDVDYFKNINDRFGHATGDQVLVEIASRLRTVYRDNHCLVRWGGEEFLLVITNPSAATLNKLANDCHLVFGQVPFRTVGKVTTSIGVSRIASITAFDHVIEEADQALYHAKESGRDKIIAFSDIQQSLTMKMRQLLIVD</sequence>
<protein>
    <recommendedName>
        <fullName evidence="2">diguanylate cyclase</fullName>
        <ecNumber evidence="2">2.7.7.65</ecNumber>
    </recommendedName>
</protein>
<keyword evidence="4" id="KW-1133">Transmembrane helix</keyword>
<feature type="transmembrane region" description="Helical" evidence="4">
    <location>
        <begin position="150"/>
        <end position="169"/>
    </location>
</feature>
<evidence type="ECO:0000256" key="2">
    <source>
        <dbReference type="ARBA" id="ARBA00012528"/>
    </source>
</evidence>
<dbReference type="InterPro" id="IPR050469">
    <property type="entry name" value="Diguanylate_Cyclase"/>
</dbReference>
<proteinExistence type="predicted"/>
<dbReference type="SUPFAM" id="SSF55073">
    <property type="entry name" value="Nucleotide cyclase"/>
    <property type="match status" value="1"/>
</dbReference>